<dbReference type="EMBL" id="BKCJ010000217">
    <property type="protein sequence ID" value="GEU31093.1"/>
    <property type="molecule type" value="Genomic_DNA"/>
</dbReference>
<feature type="region of interest" description="Disordered" evidence="2">
    <location>
        <begin position="87"/>
        <end position="118"/>
    </location>
</feature>
<dbReference type="Pfam" id="PF07727">
    <property type="entry name" value="RVT_2"/>
    <property type="match status" value="1"/>
</dbReference>
<dbReference type="PANTHER" id="PTHR11439:SF496">
    <property type="entry name" value="RNA-DIRECTED DNA POLYMERASE"/>
    <property type="match status" value="1"/>
</dbReference>
<sequence>MMNLEFCDMHNMVPYLEKPEESKGFQQIVDFLNASHIREIEITAIIDGKVKIVTEASVRRHLKLADSNGISSLPTTDIFEQLSLMGQETEVPQPSSPPHTNVADEAASTGVDTPTMPYDSPLLRVNTLGSDEGSMTLQELMVFCTTLSKKVESLKKDLKQTKQIYGAAYTKLIKKVKKLEKTVKSSQAKRRARIVVSDHEDDLEDSSKHGRKIAAIDQDPAISLVQHDVEIKERNRHDMEVDTAEPVCTASITVSTASPTRVSTADDITMDETLMYIRKSTSKDKDIQARVEADEELAVRLQAGERENYTEAKKQECLQSLSIKERGYTSQQLRGYSFDEIKTLFDTTMRRVNTFVPIKIEVRRGVLELVVDSSQAAVREAGGTKRAVEEELGHHSSKKQKSSTIKLEEEKACRRGKVYNWETAKYGKILYDEDVHDLRSIETEFPAIVINDALISEVTLSSKPTVSPLNDNKIDFIISFDESEDEDYTHSRYGYSLNEYSLFNTGINATYPGVPTKKVDKTPYELWYGKVSNLSYLKVWGCEALVKRDTPDKLQQRSVKCIFIGYPKKMMGYYFYFPLEKNCCCKIEGFEPPPEEVVPIQMKSMKDNQVWRLVDLPPNCKIVGSKWLFKKKTDMHDNVHTYKARLVAKGFTQTYEADYEETFSPVADIRAIRILIVISAFYDYEIWQMDVKTAFLNGYLNEDIYMVNHEAELRVDCHCDAGFETDRDDTKSQTGYVFVLNGGVVDRKSSKQSTNAMSTMEAEYITASEARIEAVWIRKFISGLGIVPTINEPIKMFYDNSVALHFANELRVQKGARHYHRRYHYARKCIELGKIKLLTVHTEDNLADPFTKALSK</sequence>
<dbReference type="AlphaFoldDB" id="A0A6L2J243"/>
<feature type="domain" description="Retroviral polymerase SH3-like" evidence="4">
    <location>
        <begin position="542"/>
        <end position="581"/>
    </location>
</feature>
<reference evidence="5" key="1">
    <citation type="journal article" date="2019" name="Sci. Rep.">
        <title>Draft genome of Tanacetum cinerariifolium, the natural source of mosquito coil.</title>
        <authorList>
            <person name="Yamashiro T."/>
            <person name="Shiraishi A."/>
            <person name="Satake H."/>
            <person name="Nakayama K."/>
        </authorList>
    </citation>
    <scope>NUCLEOTIDE SEQUENCE</scope>
</reference>
<name>A0A6L2J243_TANCI</name>
<evidence type="ECO:0000259" key="4">
    <source>
        <dbReference type="Pfam" id="PF25597"/>
    </source>
</evidence>
<dbReference type="PANTHER" id="PTHR11439">
    <property type="entry name" value="GAG-POL-RELATED RETROTRANSPOSON"/>
    <property type="match status" value="1"/>
</dbReference>
<dbReference type="CDD" id="cd09272">
    <property type="entry name" value="RNase_HI_RT_Ty1"/>
    <property type="match status" value="1"/>
</dbReference>
<organism evidence="5">
    <name type="scientific">Tanacetum cinerariifolium</name>
    <name type="common">Dalmatian daisy</name>
    <name type="synonym">Chrysanthemum cinerariifolium</name>
    <dbReference type="NCBI Taxonomy" id="118510"/>
    <lineage>
        <taxon>Eukaryota</taxon>
        <taxon>Viridiplantae</taxon>
        <taxon>Streptophyta</taxon>
        <taxon>Embryophyta</taxon>
        <taxon>Tracheophyta</taxon>
        <taxon>Spermatophyta</taxon>
        <taxon>Magnoliopsida</taxon>
        <taxon>eudicotyledons</taxon>
        <taxon>Gunneridae</taxon>
        <taxon>Pentapetalae</taxon>
        <taxon>asterids</taxon>
        <taxon>campanulids</taxon>
        <taxon>Asterales</taxon>
        <taxon>Asteraceae</taxon>
        <taxon>Asteroideae</taxon>
        <taxon>Anthemideae</taxon>
        <taxon>Anthemidinae</taxon>
        <taxon>Tanacetum</taxon>
    </lineage>
</organism>
<comment type="caution">
    <text evidence="5">The sequence shown here is derived from an EMBL/GenBank/DDBJ whole genome shotgun (WGS) entry which is preliminary data.</text>
</comment>
<feature type="coiled-coil region" evidence="1">
    <location>
        <begin position="144"/>
        <end position="189"/>
    </location>
</feature>
<protein>
    <submittedName>
        <fullName evidence="5">Retrotransposon protein, putative, Ty1-copia subclass</fullName>
    </submittedName>
</protein>
<evidence type="ECO:0000256" key="2">
    <source>
        <dbReference type="SAM" id="MobiDB-lite"/>
    </source>
</evidence>
<keyword evidence="1" id="KW-0175">Coiled coil</keyword>
<proteinExistence type="predicted"/>
<dbReference type="Pfam" id="PF25597">
    <property type="entry name" value="SH3_retrovirus"/>
    <property type="match status" value="1"/>
</dbReference>
<evidence type="ECO:0000313" key="5">
    <source>
        <dbReference type="EMBL" id="GEU31093.1"/>
    </source>
</evidence>
<dbReference type="InterPro" id="IPR013103">
    <property type="entry name" value="RVT_2"/>
</dbReference>
<accession>A0A6L2J243</accession>
<feature type="compositionally biased region" description="Basic and acidic residues" evidence="2">
    <location>
        <begin position="382"/>
        <end position="394"/>
    </location>
</feature>
<gene>
    <name evidence="5" type="ORF">Tci_003071</name>
</gene>
<feature type="domain" description="Reverse transcriptase Ty1/copia-type" evidence="3">
    <location>
        <begin position="608"/>
        <end position="708"/>
    </location>
</feature>
<evidence type="ECO:0000259" key="3">
    <source>
        <dbReference type="Pfam" id="PF07727"/>
    </source>
</evidence>
<feature type="region of interest" description="Disordered" evidence="2">
    <location>
        <begin position="382"/>
        <end position="404"/>
    </location>
</feature>
<dbReference type="InterPro" id="IPR057670">
    <property type="entry name" value="SH3_retrovirus"/>
</dbReference>
<evidence type="ECO:0000256" key="1">
    <source>
        <dbReference type="SAM" id="Coils"/>
    </source>
</evidence>